<comment type="similarity">
    <text evidence="1">Belongs to the DinB family.</text>
</comment>
<evidence type="ECO:0000313" key="3">
    <source>
        <dbReference type="EMBL" id="MFC5270022.1"/>
    </source>
</evidence>
<gene>
    <name evidence="3" type="ORF">ACFPIB_05335</name>
</gene>
<protein>
    <submittedName>
        <fullName evidence="3">DinB family protein</fullName>
    </submittedName>
</protein>
<sequence>MNQNQEIRNQLIKLLEGGIAYQPIEELLKDITADEAGKSISHLPYTIWQLLEHMRITLYDILEFCQNPDYQYLKWPDDYWPKEVAPADQETLDKCIAEIKTGIQTMIKLVQDPANDLFKTFSHGEGQTLMREALLVAEHTAYHTGEVIVLRRLLGTWE</sequence>
<dbReference type="SUPFAM" id="SSF109854">
    <property type="entry name" value="DinB/YfiT-like putative metalloenzymes"/>
    <property type="match status" value="1"/>
</dbReference>
<dbReference type="Gene3D" id="1.20.120.450">
    <property type="entry name" value="dinb family like domain"/>
    <property type="match status" value="1"/>
</dbReference>
<proteinExistence type="inferred from homology"/>
<keyword evidence="2" id="KW-0479">Metal-binding</keyword>
<organism evidence="3 4">
    <name type="scientific">Adhaeribacter terreus</name>
    <dbReference type="NCBI Taxonomy" id="529703"/>
    <lineage>
        <taxon>Bacteria</taxon>
        <taxon>Pseudomonadati</taxon>
        <taxon>Bacteroidota</taxon>
        <taxon>Cytophagia</taxon>
        <taxon>Cytophagales</taxon>
        <taxon>Hymenobacteraceae</taxon>
        <taxon>Adhaeribacter</taxon>
    </lineage>
</organism>
<evidence type="ECO:0000313" key="4">
    <source>
        <dbReference type="Proteomes" id="UP001596161"/>
    </source>
</evidence>
<dbReference type="InterPro" id="IPR007837">
    <property type="entry name" value="DinB"/>
</dbReference>
<evidence type="ECO:0000256" key="2">
    <source>
        <dbReference type="ARBA" id="ARBA00022723"/>
    </source>
</evidence>
<dbReference type="EMBL" id="JBHSKT010000003">
    <property type="protein sequence ID" value="MFC5270022.1"/>
    <property type="molecule type" value="Genomic_DNA"/>
</dbReference>
<dbReference type="Pfam" id="PF05163">
    <property type="entry name" value="DinB"/>
    <property type="match status" value="1"/>
</dbReference>
<comment type="caution">
    <text evidence="3">The sequence shown here is derived from an EMBL/GenBank/DDBJ whole genome shotgun (WGS) entry which is preliminary data.</text>
</comment>
<dbReference type="Proteomes" id="UP001596161">
    <property type="component" value="Unassembled WGS sequence"/>
</dbReference>
<evidence type="ECO:0000256" key="1">
    <source>
        <dbReference type="ARBA" id="ARBA00008635"/>
    </source>
</evidence>
<dbReference type="InterPro" id="IPR034660">
    <property type="entry name" value="DinB/YfiT-like"/>
</dbReference>
<accession>A0ABW0E7Y5</accession>
<keyword evidence="4" id="KW-1185">Reference proteome</keyword>
<name>A0ABW0E7Y5_9BACT</name>
<dbReference type="RefSeq" id="WP_378016400.1">
    <property type="nucleotide sequence ID" value="NZ_JBHSKT010000003.1"/>
</dbReference>
<reference evidence="4" key="1">
    <citation type="journal article" date="2019" name="Int. J. Syst. Evol. Microbiol.">
        <title>The Global Catalogue of Microorganisms (GCM) 10K type strain sequencing project: providing services to taxonomists for standard genome sequencing and annotation.</title>
        <authorList>
            <consortium name="The Broad Institute Genomics Platform"/>
            <consortium name="The Broad Institute Genome Sequencing Center for Infectious Disease"/>
            <person name="Wu L."/>
            <person name="Ma J."/>
        </authorList>
    </citation>
    <scope>NUCLEOTIDE SEQUENCE [LARGE SCALE GENOMIC DNA]</scope>
    <source>
        <strain evidence="4">KACC 12602</strain>
    </source>
</reference>